<dbReference type="InterPro" id="IPR010920">
    <property type="entry name" value="LSM_dom_sf"/>
</dbReference>
<proteinExistence type="predicted"/>
<protein>
    <recommendedName>
        <fullName evidence="1">Sm domain-containing protein</fullName>
    </recommendedName>
</protein>
<dbReference type="Gene3D" id="2.30.30.100">
    <property type="match status" value="1"/>
</dbReference>
<dbReference type="AlphaFoldDB" id="A0A7C3J4T5"/>
<gene>
    <name evidence="2" type="ORF">ENS19_02135</name>
</gene>
<dbReference type="SUPFAM" id="SSF50182">
    <property type="entry name" value="Sm-like ribonucleoproteins"/>
    <property type="match status" value="1"/>
</dbReference>
<accession>A0A7C3J4T5</accession>
<dbReference type="EMBL" id="DSTX01000002">
    <property type="protein sequence ID" value="HFK20058.1"/>
    <property type="molecule type" value="Genomic_DNA"/>
</dbReference>
<feature type="domain" description="Sm" evidence="1">
    <location>
        <begin position="21"/>
        <end position="89"/>
    </location>
</feature>
<dbReference type="GO" id="GO:0003723">
    <property type="term" value="F:RNA binding"/>
    <property type="evidence" value="ECO:0007669"/>
    <property type="project" value="InterPro"/>
</dbReference>
<dbReference type="Pfam" id="PF14894">
    <property type="entry name" value="Lsm_C"/>
    <property type="match status" value="1"/>
</dbReference>
<dbReference type="InterPro" id="IPR028277">
    <property type="entry name" value="Lsm_C"/>
</dbReference>
<comment type="caution">
    <text evidence="2">The sequence shown here is derived from an EMBL/GenBank/DDBJ whole genome shotgun (WGS) entry which is preliminary data.</text>
</comment>
<name>A0A7C3J4T5_9CREN</name>
<evidence type="ECO:0000313" key="2">
    <source>
        <dbReference type="EMBL" id="HFK20058.1"/>
    </source>
</evidence>
<sequence>MPFIKGRSRCEEMSVTSGGRRFIAELNGFVDKSVKVVTVRGTSYEGKLIGYEAGTLTICLEDATVNKEKYSRAIIRGDAISEILLKEKPFDMKGLSDRLQKMFPNMVKYYEDAGFITVMERIRVTVDGVEGTGPMVERVKKVYDTYVLEMKGA</sequence>
<dbReference type="Gene3D" id="3.30.310.60">
    <property type="entry name" value="Like-Sm ribonucleoprotein, C-terminal domain"/>
    <property type="match status" value="1"/>
</dbReference>
<dbReference type="InterPro" id="IPR037156">
    <property type="entry name" value="Lsm_C_sf"/>
</dbReference>
<dbReference type="PROSITE" id="PS52002">
    <property type="entry name" value="SM"/>
    <property type="match status" value="1"/>
</dbReference>
<dbReference type="InterPro" id="IPR047575">
    <property type="entry name" value="Sm"/>
</dbReference>
<evidence type="ECO:0000259" key="1">
    <source>
        <dbReference type="PROSITE" id="PS52002"/>
    </source>
</evidence>
<organism evidence="2">
    <name type="scientific">Candidatus Methanomethylicus mesodigestus</name>
    <dbReference type="NCBI Taxonomy" id="1867258"/>
    <lineage>
        <taxon>Archaea</taxon>
        <taxon>Thermoproteota</taxon>
        <taxon>Methanosuratincolia</taxon>
        <taxon>Candidatus Methanomethylicales</taxon>
        <taxon>Candidatus Methanomethylicaceae</taxon>
        <taxon>Candidatus Methanomethylicus</taxon>
    </lineage>
</organism>
<reference evidence="2" key="1">
    <citation type="journal article" date="2020" name="mSystems">
        <title>Genome- and Community-Level Interaction Insights into Carbon Utilization and Element Cycling Functions of Hydrothermarchaeota in Hydrothermal Sediment.</title>
        <authorList>
            <person name="Zhou Z."/>
            <person name="Liu Y."/>
            <person name="Xu W."/>
            <person name="Pan J."/>
            <person name="Luo Z.H."/>
            <person name="Li M."/>
        </authorList>
    </citation>
    <scope>NUCLEOTIDE SEQUENCE [LARGE SCALE GENOMIC DNA]</scope>
    <source>
        <strain evidence="2">SpSt-468</strain>
    </source>
</reference>